<dbReference type="Gramene" id="KCW87764">
    <property type="protein sequence ID" value="KCW87764"/>
    <property type="gene ID" value="EUGRSUZ_A00137"/>
</dbReference>
<dbReference type="GO" id="GO:0004864">
    <property type="term" value="F:protein phosphatase inhibitor activity"/>
    <property type="evidence" value="ECO:0000318"/>
    <property type="project" value="GO_Central"/>
</dbReference>
<dbReference type="EMBL" id="KK198753">
    <property type="protein sequence ID" value="KCW87764.1"/>
    <property type="molecule type" value="Genomic_DNA"/>
</dbReference>
<accession>A0A059DB92</accession>
<dbReference type="GO" id="GO:0005634">
    <property type="term" value="C:nucleus"/>
    <property type="evidence" value="ECO:0000318"/>
    <property type="project" value="GO_Central"/>
</dbReference>
<dbReference type="InParanoid" id="A0A059DB92"/>
<dbReference type="Gene3D" id="3.30.530.20">
    <property type="match status" value="1"/>
</dbReference>
<protein>
    <recommendedName>
        <fullName evidence="2">Bet v I/Major latex protein domain-containing protein</fullName>
    </recommendedName>
</protein>
<dbReference type="SUPFAM" id="SSF55961">
    <property type="entry name" value="Bet v1-like"/>
    <property type="match status" value="1"/>
</dbReference>
<organism evidence="1">
    <name type="scientific">Eucalyptus grandis</name>
    <name type="common">Flooded gum</name>
    <dbReference type="NCBI Taxonomy" id="71139"/>
    <lineage>
        <taxon>Eukaryota</taxon>
        <taxon>Viridiplantae</taxon>
        <taxon>Streptophyta</taxon>
        <taxon>Embryophyta</taxon>
        <taxon>Tracheophyta</taxon>
        <taxon>Spermatophyta</taxon>
        <taxon>Magnoliopsida</taxon>
        <taxon>eudicotyledons</taxon>
        <taxon>Gunneridae</taxon>
        <taxon>Pentapetalae</taxon>
        <taxon>rosids</taxon>
        <taxon>malvids</taxon>
        <taxon>Myrtales</taxon>
        <taxon>Myrtaceae</taxon>
        <taxon>Myrtoideae</taxon>
        <taxon>Eucalypteae</taxon>
        <taxon>Eucalyptus</taxon>
    </lineage>
</organism>
<evidence type="ECO:0008006" key="2">
    <source>
        <dbReference type="Google" id="ProtNLM"/>
    </source>
</evidence>
<dbReference type="InterPro" id="IPR023393">
    <property type="entry name" value="START-like_dom_sf"/>
</dbReference>
<dbReference type="GO" id="GO:0010427">
    <property type="term" value="F:abscisic acid binding"/>
    <property type="evidence" value="ECO:0000318"/>
    <property type="project" value="GO_Central"/>
</dbReference>
<dbReference type="GO" id="GO:0005737">
    <property type="term" value="C:cytoplasm"/>
    <property type="evidence" value="ECO:0000318"/>
    <property type="project" value="GO_Central"/>
</dbReference>
<dbReference type="AlphaFoldDB" id="A0A059DB92"/>
<evidence type="ECO:0000313" key="1">
    <source>
        <dbReference type="EMBL" id="KCW87764.1"/>
    </source>
</evidence>
<reference evidence="1" key="1">
    <citation type="submission" date="2013-07" db="EMBL/GenBank/DDBJ databases">
        <title>The genome of Eucalyptus grandis.</title>
        <authorList>
            <person name="Schmutz J."/>
            <person name="Hayes R."/>
            <person name="Myburg A."/>
            <person name="Tuskan G."/>
            <person name="Grattapaglia D."/>
            <person name="Rokhsar D.S."/>
        </authorList>
    </citation>
    <scope>NUCLEOTIDE SEQUENCE</scope>
    <source>
        <tissue evidence="1">Leaf extractions</tissue>
    </source>
</reference>
<sequence length="170" mass="19087">MVEVTLKAEITHPIPKAKLVEAFLEAKGFFPHTLLPTIKNADIQETISIEGRQRRTVRHTVKAPDQEPFVYSHSTVDRDEKGRISKETGHEVKIVALPLEGGSVCKYAGRYFTVGQGDITEEEMIGAMREKASVMFKAILDYPSLEFPDWVCPSRSPDPASFPPRRYVVS</sequence>
<proteinExistence type="predicted"/>
<name>A0A059DB92_EUCGR</name>
<dbReference type="GO" id="GO:0009738">
    <property type="term" value="P:abscisic acid-activated signaling pathway"/>
    <property type="evidence" value="ECO:0000318"/>
    <property type="project" value="GO_Central"/>
</dbReference>
<gene>
    <name evidence="1" type="ORF">EUGRSUZ_A00137</name>
</gene>
<dbReference type="GO" id="GO:0038023">
    <property type="term" value="F:signaling receptor activity"/>
    <property type="evidence" value="ECO:0000318"/>
    <property type="project" value="GO_Central"/>
</dbReference>